<dbReference type="GeneID" id="17303273"/>
<dbReference type="InterPro" id="IPR018490">
    <property type="entry name" value="cNMP-bd_dom_sf"/>
</dbReference>
<dbReference type="EnsemblProtists" id="EKX46752">
    <property type="protein sequence ID" value="EKX46752"/>
    <property type="gene ID" value="GUITHDRAFT_138098"/>
</dbReference>
<dbReference type="AlphaFoldDB" id="L1JEM4"/>
<accession>L1JEM4</accession>
<feature type="domain" description="Cyclic nucleotide-binding" evidence="2">
    <location>
        <begin position="61"/>
        <end position="164"/>
    </location>
</feature>
<feature type="region of interest" description="Disordered" evidence="1">
    <location>
        <begin position="337"/>
        <end position="372"/>
    </location>
</feature>
<dbReference type="CDD" id="cd00038">
    <property type="entry name" value="CAP_ED"/>
    <property type="match status" value="1"/>
</dbReference>
<dbReference type="EMBL" id="JH992993">
    <property type="protein sequence ID" value="EKX46752.1"/>
    <property type="molecule type" value="Genomic_DNA"/>
</dbReference>
<feature type="compositionally biased region" description="Low complexity" evidence="1">
    <location>
        <begin position="505"/>
        <end position="514"/>
    </location>
</feature>
<reference evidence="5" key="2">
    <citation type="submission" date="2012-11" db="EMBL/GenBank/DDBJ databases">
        <authorList>
            <person name="Kuo A."/>
            <person name="Curtis B.A."/>
            <person name="Tanifuji G."/>
            <person name="Burki F."/>
            <person name="Gruber A."/>
            <person name="Irimia M."/>
            <person name="Maruyama S."/>
            <person name="Arias M.C."/>
            <person name="Ball S.G."/>
            <person name="Gile G.H."/>
            <person name="Hirakawa Y."/>
            <person name="Hopkins J.F."/>
            <person name="Rensing S.A."/>
            <person name="Schmutz J."/>
            <person name="Symeonidi A."/>
            <person name="Elias M."/>
            <person name="Eveleigh R.J."/>
            <person name="Herman E.K."/>
            <person name="Klute M.J."/>
            <person name="Nakayama T."/>
            <person name="Obornik M."/>
            <person name="Reyes-Prieto A."/>
            <person name="Armbrust E.V."/>
            <person name="Aves S.J."/>
            <person name="Beiko R.G."/>
            <person name="Coutinho P."/>
            <person name="Dacks J.B."/>
            <person name="Durnford D.G."/>
            <person name="Fast N.M."/>
            <person name="Green B.R."/>
            <person name="Grisdale C."/>
            <person name="Hempe F."/>
            <person name="Henrissat B."/>
            <person name="Hoppner M.P."/>
            <person name="Ishida K.-I."/>
            <person name="Kim E."/>
            <person name="Koreny L."/>
            <person name="Kroth P.G."/>
            <person name="Liu Y."/>
            <person name="Malik S.-B."/>
            <person name="Maier U.G."/>
            <person name="McRose D."/>
            <person name="Mock T."/>
            <person name="Neilson J.A."/>
            <person name="Onodera N.T."/>
            <person name="Poole A.M."/>
            <person name="Pritham E.J."/>
            <person name="Richards T.A."/>
            <person name="Rocap G."/>
            <person name="Roy S.W."/>
            <person name="Sarai C."/>
            <person name="Schaack S."/>
            <person name="Shirato S."/>
            <person name="Slamovits C.H."/>
            <person name="Spencer D.F."/>
            <person name="Suzuki S."/>
            <person name="Worden A.Z."/>
            <person name="Zauner S."/>
            <person name="Barry K."/>
            <person name="Bell C."/>
            <person name="Bharti A.K."/>
            <person name="Crow J.A."/>
            <person name="Grimwood J."/>
            <person name="Kramer R."/>
            <person name="Lindquist E."/>
            <person name="Lucas S."/>
            <person name="Salamov A."/>
            <person name="McFadden G.I."/>
            <person name="Lane C.E."/>
            <person name="Keeling P.J."/>
            <person name="Gray M.W."/>
            <person name="Grigoriev I.V."/>
            <person name="Archibald J.M."/>
        </authorList>
    </citation>
    <scope>NUCLEOTIDE SEQUENCE</scope>
    <source>
        <strain evidence="5">CCMP2712</strain>
    </source>
</reference>
<evidence type="ECO:0000259" key="2">
    <source>
        <dbReference type="PROSITE" id="PS50042"/>
    </source>
</evidence>
<dbReference type="PaxDb" id="55529-EKX46752"/>
<evidence type="ECO:0000256" key="1">
    <source>
        <dbReference type="SAM" id="MobiDB-lite"/>
    </source>
</evidence>
<dbReference type="Proteomes" id="UP000011087">
    <property type="component" value="Unassembled WGS sequence"/>
</dbReference>
<protein>
    <recommendedName>
        <fullName evidence="2">Cyclic nucleotide-binding domain-containing protein</fullName>
    </recommendedName>
</protein>
<evidence type="ECO:0000313" key="4">
    <source>
        <dbReference type="EnsemblProtists" id="EKX46752"/>
    </source>
</evidence>
<name>L1JEM4_GUITC</name>
<proteinExistence type="predicted"/>
<evidence type="ECO:0000313" key="5">
    <source>
        <dbReference type="Proteomes" id="UP000011087"/>
    </source>
</evidence>
<gene>
    <name evidence="3" type="ORF">GUITHDRAFT_138098</name>
</gene>
<organism evidence="3">
    <name type="scientific">Guillardia theta (strain CCMP2712)</name>
    <name type="common">Cryptophyte</name>
    <dbReference type="NCBI Taxonomy" id="905079"/>
    <lineage>
        <taxon>Eukaryota</taxon>
        <taxon>Cryptophyceae</taxon>
        <taxon>Pyrenomonadales</taxon>
        <taxon>Geminigeraceae</taxon>
        <taxon>Guillardia</taxon>
    </lineage>
</organism>
<dbReference type="InterPro" id="IPR000595">
    <property type="entry name" value="cNMP-bd_dom"/>
</dbReference>
<feature type="compositionally biased region" description="Basic residues" evidence="1">
    <location>
        <begin position="520"/>
        <end position="531"/>
    </location>
</feature>
<dbReference type="SUPFAM" id="SSF51206">
    <property type="entry name" value="cAMP-binding domain-like"/>
    <property type="match status" value="1"/>
</dbReference>
<evidence type="ECO:0000313" key="3">
    <source>
        <dbReference type="EMBL" id="EKX46752.1"/>
    </source>
</evidence>
<feature type="compositionally biased region" description="Low complexity" evidence="1">
    <location>
        <begin position="338"/>
        <end position="356"/>
    </location>
</feature>
<keyword evidence="5" id="KW-1185">Reference proteome</keyword>
<dbReference type="Gene3D" id="2.60.120.10">
    <property type="entry name" value="Jelly Rolls"/>
    <property type="match status" value="1"/>
</dbReference>
<feature type="region of interest" description="Disordered" evidence="1">
    <location>
        <begin position="503"/>
        <end position="531"/>
    </location>
</feature>
<dbReference type="RefSeq" id="XP_005833732.1">
    <property type="nucleotide sequence ID" value="XM_005833675.1"/>
</dbReference>
<dbReference type="HOGENOM" id="CLU_513358_0_0_1"/>
<dbReference type="KEGG" id="gtt:GUITHDRAFT_138098"/>
<feature type="region of interest" description="Disordered" evidence="1">
    <location>
        <begin position="269"/>
        <end position="294"/>
    </location>
</feature>
<dbReference type="SMART" id="SM00100">
    <property type="entry name" value="cNMP"/>
    <property type="match status" value="1"/>
</dbReference>
<sequence>MRRSASDALLLQQSKYVSEYGEGGETKTPNADYGDLSSYKLAQHLVQKEIWNRKYLQKFEKFENLSQSALSRIEGHFQYLATPANSWIIRQDQRCNRLYFVVLGVLDVYRDDEKIGSISKGCHFGTESLNFVVRNYSRGLEYPSNIQATISVKAVQPSTCLFLDCQDLWNDVSILREIITADMEASEDLDPSSGTSDDEEKINIQNDYEHQLKDFEVFAGVGREHKARSIQDLVSQRDELLRKLEAAKLLAKKQELEAQVKKLQGRLAQPSDNAGGAEMQQQQQQSLLKRSNSDEILRLRDRSELEGNLSRISSAALESNLMQERAKLEAQLNMLLRSSSSASSRPNSSNFSRAPSGNKSISPKRNPSEGELWRLEEGELSPLEYQETFNESPKHGGQEQKDVGSINFNVQSKLHPILNGVIPFPSKSLYEPPPHMKKWGYVWETSHYFEHAAYKRNQPRRGVPVDTSGDGRVDSLAVDFTGDGKIDTIVTDEHSGKVALVKQFSSQSPSSSPPGALKPQRNRSPNRNRGR</sequence>
<dbReference type="InterPro" id="IPR014710">
    <property type="entry name" value="RmlC-like_jellyroll"/>
</dbReference>
<dbReference type="PROSITE" id="PS50042">
    <property type="entry name" value="CNMP_BINDING_3"/>
    <property type="match status" value="1"/>
</dbReference>
<reference evidence="4" key="3">
    <citation type="submission" date="2015-06" db="UniProtKB">
        <authorList>
            <consortium name="EnsemblProtists"/>
        </authorList>
    </citation>
    <scope>IDENTIFICATION</scope>
</reference>
<reference evidence="3 5" key="1">
    <citation type="journal article" date="2012" name="Nature">
        <title>Algal genomes reveal evolutionary mosaicism and the fate of nucleomorphs.</title>
        <authorList>
            <consortium name="DOE Joint Genome Institute"/>
            <person name="Curtis B.A."/>
            <person name="Tanifuji G."/>
            <person name="Burki F."/>
            <person name="Gruber A."/>
            <person name="Irimia M."/>
            <person name="Maruyama S."/>
            <person name="Arias M.C."/>
            <person name="Ball S.G."/>
            <person name="Gile G.H."/>
            <person name="Hirakawa Y."/>
            <person name="Hopkins J.F."/>
            <person name="Kuo A."/>
            <person name="Rensing S.A."/>
            <person name="Schmutz J."/>
            <person name="Symeonidi A."/>
            <person name="Elias M."/>
            <person name="Eveleigh R.J."/>
            <person name="Herman E.K."/>
            <person name="Klute M.J."/>
            <person name="Nakayama T."/>
            <person name="Obornik M."/>
            <person name="Reyes-Prieto A."/>
            <person name="Armbrust E.V."/>
            <person name="Aves S.J."/>
            <person name="Beiko R.G."/>
            <person name="Coutinho P."/>
            <person name="Dacks J.B."/>
            <person name="Durnford D.G."/>
            <person name="Fast N.M."/>
            <person name="Green B.R."/>
            <person name="Grisdale C.J."/>
            <person name="Hempel F."/>
            <person name="Henrissat B."/>
            <person name="Hoppner M.P."/>
            <person name="Ishida K."/>
            <person name="Kim E."/>
            <person name="Koreny L."/>
            <person name="Kroth P.G."/>
            <person name="Liu Y."/>
            <person name="Malik S.B."/>
            <person name="Maier U.G."/>
            <person name="McRose D."/>
            <person name="Mock T."/>
            <person name="Neilson J.A."/>
            <person name="Onodera N.T."/>
            <person name="Poole A.M."/>
            <person name="Pritham E.J."/>
            <person name="Richards T.A."/>
            <person name="Rocap G."/>
            <person name="Roy S.W."/>
            <person name="Sarai C."/>
            <person name="Schaack S."/>
            <person name="Shirato S."/>
            <person name="Slamovits C.H."/>
            <person name="Spencer D.F."/>
            <person name="Suzuki S."/>
            <person name="Worden A.Z."/>
            <person name="Zauner S."/>
            <person name="Barry K."/>
            <person name="Bell C."/>
            <person name="Bharti A.K."/>
            <person name="Crow J.A."/>
            <person name="Grimwood J."/>
            <person name="Kramer R."/>
            <person name="Lindquist E."/>
            <person name="Lucas S."/>
            <person name="Salamov A."/>
            <person name="McFadden G.I."/>
            <person name="Lane C.E."/>
            <person name="Keeling P.J."/>
            <person name="Gray M.W."/>
            <person name="Grigoriev I.V."/>
            <person name="Archibald J.M."/>
        </authorList>
    </citation>
    <scope>NUCLEOTIDE SEQUENCE</scope>
    <source>
        <strain evidence="3 5">CCMP2712</strain>
    </source>
</reference>